<protein>
    <submittedName>
        <fullName evidence="1">DUF1289 domain-containing protein</fullName>
    </submittedName>
</protein>
<dbReference type="PANTHER" id="PTHR35175:SF2">
    <property type="entry name" value="DUF1289 DOMAIN-CONTAINING PROTEIN"/>
    <property type="match status" value="1"/>
</dbReference>
<organism evidence="1 2">
    <name type="scientific">Alginatibacterium sediminis</name>
    <dbReference type="NCBI Taxonomy" id="2164068"/>
    <lineage>
        <taxon>Bacteria</taxon>
        <taxon>Pseudomonadati</taxon>
        <taxon>Pseudomonadota</taxon>
        <taxon>Gammaproteobacteria</taxon>
        <taxon>Alteromonadales</taxon>
        <taxon>Alteromonadaceae</taxon>
        <taxon>Alginatibacterium</taxon>
    </lineage>
</organism>
<evidence type="ECO:0000313" key="1">
    <source>
        <dbReference type="EMBL" id="RKF20481.1"/>
    </source>
</evidence>
<dbReference type="AlphaFoldDB" id="A0A420EIC5"/>
<keyword evidence="2" id="KW-1185">Reference proteome</keyword>
<dbReference type="OrthoDB" id="9811423at2"/>
<accession>A0A420EIC5</accession>
<name>A0A420EIC5_9ALTE</name>
<gene>
    <name evidence="1" type="ORF">DBZ36_06885</name>
</gene>
<comment type="caution">
    <text evidence="1">The sequence shown here is derived from an EMBL/GenBank/DDBJ whole genome shotgun (WGS) entry which is preliminary data.</text>
</comment>
<dbReference type="Pfam" id="PF06945">
    <property type="entry name" value="DUF1289"/>
    <property type="match status" value="1"/>
</dbReference>
<proteinExistence type="predicted"/>
<dbReference type="InterPro" id="IPR010710">
    <property type="entry name" value="DUF1289"/>
</dbReference>
<dbReference type="EMBL" id="RAQO01000004">
    <property type="protein sequence ID" value="RKF20481.1"/>
    <property type="molecule type" value="Genomic_DNA"/>
</dbReference>
<dbReference type="Proteomes" id="UP000286482">
    <property type="component" value="Unassembled WGS sequence"/>
</dbReference>
<sequence>MTGNKNTRAVASVPSPCVRDCCLDPSDICLGCHRTMNEILNWAASTDSQRLQILDKVKIRSQSPPYNTKF</sequence>
<dbReference type="RefSeq" id="WP_120354169.1">
    <property type="nucleotide sequence ID" value="NZ_RAQO01000004.1"/>
</dbReference>
<reference evidence="1 2" key="1">
    <citation type="submission" date="2018-09" db="EMBL/GenBank/DDBJ databases">
        <authorList>
            <person name="Wang Z."/>
        </authorList>
    </citation>
    <scope>NUCLEOTIDE SEQUENCE [LARGE SCALE GENOMIC DNA]</scope>
    <source>
        <strain evidence="1 2">ALS 81</strain>
    </source>
</reference>
<evidence type="ECO:0000313" key="2">
    <source>
        <dbReference type="Proteomes" id="UP000286482"/>
    </source>
</evidence>
<dbReference type="PANTHER" id="PTHR35175">
    <property type="entry name" value="DUF1289 DOMAIN-CONTAINING PROTEIN"/>
    <property type="match status" value="1"/>
</dbReference>